<feature type="compositionally biased region" description="Low complexity" evidence="14">
    <location>
        <begin position="654"/>
        <end position="669"/>
    </location>
</feature>
<keyword evidence="8" id="KW-0269">Exonuclease</keyword>
<reference evidence="17 18" key="1">
    <citation type="submission" date="2018-11" db="EMBL/GenBank/DDBJ databases">
        <title>Genome sequence of Saitozyma podzolica DSM 27192.</title>
        <authorList>
            <person name="Aliyu H."/>
            <person name="Gorte O."/>
            <person name="Ochsenreither K."/>
        </authorList>
    </citation>
    <scope>NUCLEOTIDE SEQUENCE [LARGE SCALE GENOMIC DNA]</scope>
    <source>
        <strain evidence="17 18">DSM 27192</strain>
    </source>
</reference>
<comment type="subcellular location">
    <subcellularLocation>
        <location evidence="2">Nucleus</location>
    </subcellularLocation>
</comment>
<keyword evidence="9" id="KW-0460">Magnesium</keyword>
<dbReference type="InterPro" id="IPR008918">
    <property type="entry name" value="HhH2"/>
</dbReference>
<feature type="domain" description="XPG N-terminal" evidence="16">
    <location>
        <begin position="1"/>
        <end position="99"/>
    </location>
</feature>
<evidence type="ECO:0000256" key="13">
    <source>
        <dbReference type="ARBA" id="ARBA00023242"/>
    </source>
</evidence>
<gene>
    <name evidence="17" type="primary">EXO1</name>
    <name evidence="17" type="ORF">EHS25_000761</name>
</gene>
<dbReference type="SMART" id="SM00484">
    <property type="entry name" value="XPGI"/>
    <property type="match status" value="1"/>
</dbReference>
<keyword evidence="10" id="KW-0267">Excision nuclease</keyword>
<feature type="region of interest" description="Disordered" evidence="14">
    <location>
        <begin position="651"/>
        <end position="728"/>
    </location>
</feature>
<dbReference type="GO" id="GO:0046872">
    <property type="term" value="F:metal ion binding"/>
    <property type="evidence" value="ECO:0007669"/>
    <property type="project" value="UniProtKB-KW"/>
</dbReference>
<feature type="region of interest" description="Disordered" evidence="14">
    <location>
        <begin position="496"/>
        <end position="637"/>
    </location>
</feature>
<protein>
    <submittedName>
        <fullName evidence="17">Rad2 nuclease</fullName>
    </submittedName>
</protein>
<dbReference type="GO" id="GO:0017108">
    <property type="term" value="F:5'-flap endonuclease activity"/>
    <property type="evidence" value="ECO:0007669"/>
    <property type="project" value="TreeGrafter"/>
</dbReference>
<dbReference type="STRING" id="1890683.A0A427YX61"/>
<dbReference type="InterPro" id="IPR044752">
    <property type="entry name" value="PIN-like_EXO1"/>
</dbReference>
<dbReference type="InterPro" id="IPR006086">
    <property type="entry name" value="XPG-I_dom"/>
</dbReference>
<feature type="compositionally biased region" description="Polar residues" evidence="14">
    <location>
        <begin position="367"/>
        <end position="379"/>
    </location>
</feature>
<feature type="region of interest" description="Disordered" evidence="14">
    <location>
        <begin position="788"/>
        <end position="817"/>
    </location>
</feature>
<evidence type="ECO:0000256" key="2">
    <source>
        <dbReference type="ARBA" id="ARBA00004123"/>
    </source>
</evidence>
<evidence type="ECO:0000256" key="3">
    <source>
        <dbReference type="ARBA" id="ARBA00010563"/>
    </source>
</evidence>
<dbReference type="InterPro" id="IPR029060">
    <property type="entry name" value="PIN-like_dom_sf"/>
</dbReference>
<dbReference type="SUPFAM" id="SSF88723">
    <property type="entry name" value="PIN domain-like"/>
    <property type="match status" value="1"/>
</dbReference>
<evidence type="ECO:0000313" key="17">
    <source>
        <dbReference type="EMBL" id="RSH95669.1"/>
    </source>
</evidence>
<dbReference type="FunFam" id="1.10.150.20:FF:000011">
    <property type="entry name" value="exonuclease 1"/>
    <property type="match status" value="1"/>
</dbReference>
<feature type="compositionally biased region" description="Basic and acidic residues" evidence="14">
    <location>
        <begin position="924"/>
        <end position="938"/>
    </location>
</feature>
<organism evidence="17 18">
    <name type="scientific">Saitozyma podzolica</name>
    <dbReference type="NCBI Taxonomy" id="1890683"/>
    <lineage>
        <taxon>Eukaryota</taxon>
        <taxon>Fungi</taxon>
        <taxon>Dikarya</taxon>
        <taxon>Basidiomycota</taxon>
        <taxon>Agaricomycotina</taxon>
        <taxon>Tremellomycetes</taxon>
        <taxon>Tremellales</taxon>
        <taxon>Trimorphomycetaceae</taxon>
        <taxon>Saitozyma</taxon>
    </lineage>
</organism>
<evidence type="ECO:0000256" key="6">
    <source>
        <dbReference type="ARBA" id="ARBA00022763"/>
    </source>
</evidence>
<feature type="compositionally biased region" description="Low complexity" evidence="14">
    <location>
        <begin position="560"/>
        <end position="575"/>
    </location>
</feature>
<dbReference type="PROSITE" id="PS00842">
    <property type="entry name" value="XPG_2"/>
    <property type="match status" value="1"/>
</dbReference>
<dbReference type="InterPro" id="IPR037315">
    <property type="entry name" value="EXO1_H3TH"/>
</dbReference>
<keyword evidence="18" id="KW-1185">Reference proteome</keyword>
<evidence type="ECO:0000313" key="18">
    <source>
        <dbReference type="Proteomes" id="UP000279259"/>
    </source>
</evidence>
<feature type="compositionally biased region" description="Acidic residues" evidence="14">
    <location>
        <begin position="788"/>
        <end position="802"/>
    </location>
</feature>
<dbReference type="InterPro" id="IPR036279">
    <property type="entry name" value="5-3_exonuclease_C_sf"/>
</dbReference>
<dbReference type="Gene3D" id="3.40.50.1010">
    <property type="entry name" value="5'-nuclease"/>
    <property type="match status" value="1"/>
</dbReference>
<feature type="compositionally biased region" description="Low complexity" evidence="14">
    <location>
        <begin position="852"/>
        <end position="864"/>
    </location>
</feature>
<keyword evidence="13" id="KW-0539">Nucleus</keyword>
<evidence type="ECO:0000256" key="7">
    <source>
        <dbReference type="ARBA" id="ARBA00022801"/>
    </source>
</evidence>
<dbReference type="SMART" id="SM00485">
    <property type="entry name" value="XPGN"/>
    <property type="match status" value="1"/>
</dbReference>
<evidence type="ECO:0000256" key="4">
    <source>
        <dbReference type="ARBA" id="ARBA00022722"/>
    </source>
</evidence>
<dbReference type="Pfam" id="PF00867">
    <property type="entry name" value="XPG_I"/>
    <property type="match status" value="1"/>
</dbReference>
<keyword evidence="4" id="KW-0540">Nuclease</keyword>
<dbReference type="CDD" id="cd09857">
    <property type="entry name" value="PIN_EXO1"/>
    <property type="match status" value="1"/>
</dbReference>
<feature type="region of interest" description="Disordered" evidence="14">
    <location>
        <begin position="338"/>
        <end position="414"/>
    </location>
</feature>
<dbReference type="GO" id="GO:0003677">
    <property type="term" value="F:DNA binding"/>
    <property type="evidence" value="ECO:0007669"/>
    <property type="project" value="UniProtKB-KW"/>
</dbReference>
<feature type="domain" description="XPG-I" evidence="15">
    <location>
        <begin position="138"/>
        <end position="208"/>
    </location>
</feature>
<dbReference type="EMBL" id="RSCD01000001">
    <property type="protein sequence ID" value="RSH95669.1"/>
    <property type="molecule type" value="Genomic_DNA"/>
</dbReference>
<feature type="compositionally biased region" description="Polar residues" evidence="14">
    <location>
        <begin position="349"/>
        <end position="360"/>
    </location>
</feature>
<comment type="caution">
    <text evidence="17">The sequence shown here is derived from an EMBL/GenBank/DDBJ whole genome shotgun (WGS) entry which is preliminary data.</text>
</comment>
<evidence type="ECO:0000256" key="11">
    <source>
        <dbReference type="ARBA" id="ARBA00023125"/>
    </source>
</evidence>
<comment type="similarity">
    <text evidence="3">Belongs to the XPG/RAD2 endonuclease family. EXO1 subfamily.</text>
</comment>
<keyword evidence="6" id="KW-0227">DNA damage</keyword>
<feature type="region of interest" description="Disordered" evidence="14">
    <location>
        <begin position="742"/>
        <end position="775"/>
    </location>
</feature>
<dbReference type="InterPro" id="IPR006085">
    <property type="entry name" value="XPG_DNA_repair_N"/>
</dbReference>
<dbReference type="GO" id="GO:0006281">
    <property type="term" value="P:DNA repair"/>
    <property type="evidence" value="ECO:0007669"/>
    <property type="project" value="UniProtKB-KW"/>
</dbReference>
<dbReference type="FunFam" id="3.40.50.1010:FF:000002">
    <property type="entry name" value="Exonuclease 1, putative"/>
    <property type="match status" value="1"/>
</dbReference>
<dbReference type="PROSITE" id="PS00841">
    <property type="entry name" value="XPG_1"/>
    <property type="match status" value="1"/>
</dbReference>
<dbReference type="OrthoDB" id="26491at2759"/>
<evidence type="ECO:0000256" key="14">
    <source>
        <dbReference type="SAM" id="MobiDB-lite"/>
    </source>
</evidence>
<dbReference type="Pfam" id="PF00752">
    <property type="entry name" value="XPG_N"/>
    <property type="match status" value="1"/>
</dbReference>
<evidence type="ECO:0000256" key="5">
    <source>
        <dbReference type="ARBA" id="ARBA00022723"/>
    </source>
</evidence>
<dbReference type="GO" id="GO:0005634">
    <property type="term" value="C:nucleus"/>
    <property type="evidence" value="ECO:0007669"/>
    <property type="project" value="UniProtKB-SubCell"/>
</dbReference>
<evidence type="ECO:0000256" key="8">
    <source>
        <dbReference type="ARBA" id="ARBA00022839"/>
    </source>
</evidence>
<name>A0A427YX61_9TREE</name>
<keyword evidence="12" id="KW-0234">DNA repair</keyword>
<dbReference type="Gene3D" id="1.10.150.20">
    <property type="entry name" value="5' to 3' exonuclease, C-terminal subdomain"/>
    <property type="match status" value="1"/>
</dbReference>
<dbReference type="AlphaFoldDB" id="A0A427YX61"/>
<feature type="region of interest" description="Disordered" evidence="14">
    <location>
        <begin position="889"/>
        <end position="966"/>
    </location>
</feature>
<accession>A0A427YX61</accession>
<dbReference type="SUPFAM" id="SSF47807">
    <property type="entry name" value="5' to 3' exonuclease, C-terminal subdomain"/>
    <property type="match status" value="1"/>
</dbReference>
<dbReference type="PRINTS" id="PR00853">
    <property type="entry name" value="XPGRADSUPER"/>
</dbReference>
<evidence type="ECO:0000256" key="10">
    <source>
        <dbReference type="ARBA" id="ARBA00022881"/>
    </source>
</evidence>
<evidence type="ECO:0000259" key="16">
    <source>
        <dbReference type="SMART" id="SM00485"/>
    </source>
</evidence>
<sequence length="988" mass="107339">MGIQGLLPLLKEIQVHGNIKEFRGKRLAVDAYVWLHKGAFGCAEDLVKGKKTTKFVDYAMHRVRLLRYHGITPFIVFDGGPLPAKKGTEESRAKSRAENLDRATTLESQGRWKEARDYYTKCVDITPEMAYQLIKALRAENVEYVVAPYEADAQLCFLEREGYVDGIITEDSDLLVFGCKQVIFKLDGNGDCVWIHRDKFATVSAFPMHGWTDVQFRRMAMLSGCDYLDNIKGLGLRTAHRLLRKHKTVEKVLQHIRLEGALRVSDNYAAAFAQAELAFIHQRVFCPAQRKLVPLTDFPESGLAQEDERWIGLDVDMSIARGMAAGDLHPETRLPIEDQWPDYMPQAPGSGNASNTSTNKRPAPLGPSTSINANRTVSSGPLDAFVSRSKRPRTSPALPTPIGVFGSGPSRLSDQALRTRSAPGRLGGLEDILGVKVVDVDSNRREGGEMKKSKFFSARSGRGRRDELEEVVEKEREGMVWESSDPPDIMMSGDVLGEVSSNSASPDKTPGASVEVGVNVDGDYNASAGADADVRSPSPIVSSLRPETSPPRLAATATQPIDLTSPPLSSPISSPVRKRPPPSSPPDIIYDSLKSPSPPVLAPACLRRRAQATARTEARGGGGEGEDRTPVKKGRGLVRLSNVLVPMSSSPLRAQAQAQLQTQTQTQTQMPDSMPTTTSASASASDQQKHRYLQSVQTRAPSVPAGNARLTGSIRTGTGRRGHSSDSIEEDEMIVTPSAEMGLRRQSTSAGRRKSKSSKLAKVTARVTPDVDSDVNVDGKMEVGLGIEADEIDDVEIEDEEQTEARKEEERREQDARAVAMGWREKYALKPTTPLGSGRRYLPDPRLATPRNITAANTTATTSSIKRDSSFAVAKQSGAVRLTASVPRVLATRELNLRSDKSSSSPISEGKLDAKRSPGKGKGKGLDKVDGGRGQRESSDEEEPQLQSPGAAPSPGPPRAVLGSGTSWKGLERFMFAGKVQREVRPFG</sequence>
<comment type="cofactor">
    <cofactor evidence="1">
        <name>Mg(2+)</name>
        <dbReference type="ChEBI" id="CHEBI:18420"/>
    </cofactor>
</comment>
<keyword evidence="11" id="KW-0238">DNA-binding</keyword>
<keyword evidence="7" id="KW-0378">Hydrolase</keyword>
<feature type="compositionally biased region" description="Basic and acidic residues" evidence="14">
    <location>
        <begin position="803"/>
        <end position="816"/>
    </location>
</feature>
<evidence type="ECO:0000256" key="9">
    <source>
        <dbReference type="ARBA" id="ARBA00022842"/>
    </source>
</evidence>
<keyword evidence="5" id="KW-0479">Metal-binding</keyword>
<feature type="region of interest" description="Disordered" evidence="14">
    <location>
        <begin position="830"/>
        <end position="876"/>
    </location>
</feature>
<dbReference type="CDD" id="cd09908">
    <property type="entry name" value="H3TH_EXO1"/>
    <property type="match status" value="1"/>
</dbReference>
<proteinExistence type="inferred from homology"/>
<dbReference type="InterPro" id="IPR006084">
    <property type="entry name" value="XPG/Rad2"/>
</dbReference>
<evidence type="ECO:0000256" key="12">
    <source>
        <dbReference type="ARBA" id="ARBA00023204"/>
    </source>
</evidence>
<evidence type="ECO:0000259" key="15">
    <source>
        <dbReference type="SMART" id="SM00484"/>
    </source>
</evidence>
<dbReference type="PANTHER" id="PTHR11081:SF65">
    <property type="entry name" value="DNA DAMAGE-INDUCIBLE PROTEIN DIN7-RELATED"/>
    <property type="match status" value="1"/>
</dbReference>
<dbReference type="Proteomes" id="UP000279259">
    <property type="component" value="Unassembled WGS sequence"/>
</dbReference>
<dbReference type="SMART" id="SM00279">
    <property type="entry name" value="HhH2"/>
    <property type="match status" value="1"/>
</dbReference>
<dbReference type="InterPro" id="IPR019974">
    <property type="entry name" value="XPG_CS"/>
</dbReference>
<dbReference type="GO" id="GO:0035312">
    <property type="term" value="F:5'-3' DNA exonuclease activity"/>
    <property type="evidence" value="ECO:0007669"/>
    <property type="project" value="InterPro"/>
</dbReference>
<feature type="compositionally biased region" description="Low complexity" evidence="14">
    <location>
        <begin position="676"/>
        <end position="685"/>
    </location>
</feature>
<dbReference type="PANTHER" id="PTHR11081">
    <property type="entry name" value="FLAP ENDONUCLEASE FAMILY MEMBER"/>
    <property type="match status" value="1"/>
</dbReference>
<evidence type="ECO:0000256" key="1">
    <source>
        <dbReference type="ARBA" id="ARBA00001946"/>
    </source>
</evidence>